<dbReference type="Proteomes" id="UP000475862">
    <property type="component" value="Unassembled WGS sequence"/>
</dbReference>
<accession>A0A6G0UAF5</accession>
<sequence>MYYFLTTKRKIVKCSIKNSISLEVDPSLISHFSFPKEDPSRCEVWIDNCGLSHLKEIDASILNKNYWLCSITLKKQAVENVANDDYETVEDCLQSCSTPDRSSAFLTMSISDVSTSTPASLTDRAPMKVKLRKKLFAETKRKKELKSVMTSNLQLAEDYSIITCLKVCEKYCSPTARLLYTAIKIKCSPKKKIKLCLLKINFGLCKN</sequence>
<gene>
    <name evidence="1" type="ORF">AGLY_000825</name>
</gene>
<reference evidence="1 2" key="1">
    <citation type="submission" date="2019-08" db="EMBL/GenBank/DDBJ databases">
        <title>The genome of the soybean aphid Biotype 1, its phylome, world population structure and adaptation to the North American continent.</title>
        <authorList>
            <person name="Giordano R."/>
            <person name="Donthu R.K."/>
            <person name="Hernandez A.G."/>
            <person name="Wright C.L."/>
            <person name="Zimin A.V."/>
        </authorList>
    </citation>
    <scope>NUCLEOTIDE SEQUENCE [LARGE SCALE GENOMIC DNA]</scope>
    <source>
        <tissue evidence="1">Whole aphids</tissue>
    </source>
</reference>
<name>A0A6G0UAF5_APHGL</name>
<dbReference type="EMBL" id="VYZN01000001">
    <property type="protein sequence ID" value="KAE9545282.1"/>
    <property type="molecule type" value="Genomic_DNA"/>
</dbReference>
<evidence type="ECO:0008006" key="3">
    <source>
        <dbReference type="Google" id="ProtNLM"/>
    </source>
</evidence>
<protein>
    <recommendedName>
        <fullName evidence="3">THAP-type domain-containing protein</fullName>
    </recommendedName>
</protein>
<evidence type="ECO:0000313" key="1">
    <source>
        <dbReference type="EMBL" id="KAE9545282.1"/>
    </source>
</evidence>
<keyword evidence="2" id="KW-1185">Reference proteome</keyword>
<comment type="caution">
    <text evidence="1">The sequence shown here is derived from an EMBL/GenBank/DDBJ whole genome shotgun (WGS) entry which is preliminary data.</text>
</comment>
<dbReference type="AlphaFoldDB" id="A0A6G0UAF5"/>
<evidence type="ECO:0000313" key="2">
    <source>
        <dbReference type="Proteomes" id="UP000475862"/>
    </source>
</evidence>
<organism evidence="1 2">
    <name type="scientific">Aphis glycines</name>
    <name type="common">Soybean aphid</name>
    <dbReference type="NCBI Taxonomy" id="307491"/>
    <lineage>
        <taxon>Eukaryota</taxon>
        <taxon>Metazoa</taxon>
        <taxon>Ecdysozoa</taxon>
        <taxon>Arthropoda</taxon>
        <taxon>Hexapoda</taxon>
        <taxon>Insecta</taxon>
        <taxon>Pterygota</taxon>
        <taxon>Neoptera</taxon>
        <taxon>Paraneoptera</taxon>
        <taxon>Hemiptera</taxon>
        <taxon>Sternorrhyncha</taxon>
        <taxon>Aphidomorpha</taxon>
        <taxon>Aphidoidea</taxon>
        <taxon>Aphididae</taxon>
        <taxon>Aphidini</taxon>
        <taxon>Aphis</taxon>
        <taxon>Aphis</taxon>
    </lineage>
</organism>
<proteinExistence type="predicted"/>
<dbReference type="OrthoDB" id="6610657at2759"/>